<evidence type="ECO:0000313" key="16">
    <source>
        <dbReference type="RefSeq" id="XP_026096670.1"/>
    </source>
</evidence>
<evidence type="ECO:0000256" key="2">
    <source>
        <dbReference type="ARBA" id="ARBA00022475"/>
    </source>
</evidence>
<dbReference type="CTD" id="80835"/>
<dbReference type="InterPro" id="IPR001828">
    <property type="entry name" value="ANF_lig-bd_rcpt"/>
</dbReference>
<dbReference type="PROSITE" id="PS00981">
    <property type="entry name" value="G_PROTEIN_RECEP_F3_3"/>
    <property type="match status" value="1"/>
</dbReference>
<organism evidence="15 16">
    <name type="scientific">Carassius auratus</name>
    <name type="common">Goldfish</name>
    <dbReference type="NCBI Taxonomy" id="7957"/>
    <lineage>
        <taxon>Eukaryota</taxon>
        <taxon>Metazoa</taxon>
        <taxon>Chordata</taxon>
        <taxon>Craniata</taxon>
        <taxon>Vertebrata</taxon>
        <taxon>Euteleostomi</taxon>
        <taxon>Actinopterygii</taxon>
        <taxon>Neopterygii</taxon>
        <taxon>Teleostei</taxon>
        <taxon>Ostariophysi</taxon>
        <taxon>Cypriniformes</taxon>
        <taxon>Cyprinidae</taxon>
        <taxon>Cyprininae</taxon>
        <taxon>Carassius</taxon>
    </lineage>
</organism>
<evidence type="ECO:0000256" key="10">
    <source>
        <dbReference type="ARBA" id="ARBA00023224"/>
    </source>
</evidence>
<evidence type="ECO:0000256" key="9">
    <source>
        <dbReference type="ARBA" id="ARBA00023180"/>
    </source>
</evidence>
<dbReference type="PROSITE" id="PS50259">
    <property type="entry name" value="G_PROTEIN_RECEP_F3_4"/>
    <property type="match status" value="1"/>
</dbReference>
<dbReference type="InterPro" id="IPR000068">
    <property type="entry name" value="GPCR_3_Ca_sens_rcpt-rel"/>
</dbReference>
<feature type="signal peptide" evidence="13">
    <location>
        <begin position="1"/>
        <end position="19"/>
    </location>
</feature>
<dbReference type="PANTHER" id="PTHR24061">
    <property type="entry name" value="CALCIUM-SENSING RECEPTOR-RELATED"/>
    <property type="match status" value="1"/>
</dbReference>
<dbReference type="KEGG" id="caua:113068227"/>
<dbReference type="Gene3D" id="2.10.50.30">
    <property type="entry name" value="GPCR, family 3, nine cysteines domain"/>
    <property type="match status" value="1"/>
</dbReference>
<sequence>MGEILVCSVFLCLLSYGDSGGLHLKGDYIISGWFPLHNSDSTIPSTPYLTDCTQGLTNKHGYHLVQAFRYAVDEINNGTQNEPLLPGVTLGYQTYDLCSLPASNLATLDLLAQQDDSSVVDSRTVAIIGPDSSSYSFTPASALGAFLVPQISYEATNELLSNKILYPAFFRTIPSDKNQVSAMIQILVRFNWTWIALLGSDNSYGIQGMQGLSQQASLYNLCIAYQAVIPAVTDKTKQYMQDMVKKILKTKVNTIVVFANKRRAAGFFPFVIDQNVTGKVWIGTEDWSVASTVSSIPGISTIGTVLGVAVQNTEFSGFGDFERLSVPRLKDTGLNNPFNHSVPCMQNTNLYEIAIRGFSLSQYDVVSSFNVYKAVYAVAHALHNILHCDSGLCQKYKVQPWEVFHQLKRVQFSIRNTSFYFDKNGDPPTGYDIVTWVWTDGQWSFKVVGNYSPAPTELHLDASQIKWTGQESPVTKVPESLCSPECPFGHRKLMTGQHKCCFDCMACPAATFLNKTGYTFCQACARDYWSEEESETCKKRAELYLPWGAPLTTALLIYLGVTLFLTLGTAVIFLFNLSTPVVKSAGGKTCLLMLASLTVASCSTLCHFSRPSQIGCLLKQPLFIISFTVCLACVTVRSFQVVCIFKWSSKLPRSYETWAKNRGPEMFIFIMTVVEVFISLLRMLLDPPFPSQDYDFYHNSIILECSKTMSLGAFAELFFVCVLSLICFCLSYMGKDLPANYNEAKCITFSLMIYMISWITFFTAYCISRGSFAMALNVGAILLSVLGILGGYFLPKVYIILIKPKLNTAAHFQNCIQMYTMSKQ</sequence>
<evidence type="ECO:0000256" key="3">
    <source>
        <dbReference type="ARBA" id="ARBA00022692"/>
    </source>
</evidence>
<dbReference type="Proteomes" id="UP000515129">
    <property type="component" value="Linkage group LG44F"/>
</dbReference>
<dbReference type="CDD" id="cd15289">
    <property type="entry name" value="7tmC_TAS1R1"/>
    <property type="match status" value="1"/>
</dbReference>
<dbReference type="GO" id="GO:0004930">
    <property type="term" value="F:G protein-coupled receptor activity"/>
    <property type="evidence" value="ECO:0007669"/>
    <property type="project" value="UniProtKB-KW"/>
</dbReference>
<dbReference type="Pfam" id="PF00003">
    <property type="entry name" value="7tm_3"/>
    <property type="match status" value="1"/>
</dbReference>
<proteinExistence type="inferred from homology"/>
<keyword evidence="5 12" id="KW-1133">Transmembrane helix</keyword>
<evidence type="ECO:0000256" key="12">
    <source>
        <dbReference type="SAM" id="Phobius"/>
    </source>
</evidence>
<feature type="transmembrane region" description="Helical" evidence="12">
    <location>
        <begin position="713"/>
        <end position="734"/>
    </location>
</feature>
<comment type="subcellular location">
    <subcellularLocation>
        <location evidence="1">Cell membrane</location>
        <topology evidence="1">Multi-pass membrane protein</topology>
    </subcellularLocation>
</comment>
<name>A0A6P6MIW2_CARAU</name>
<keyword evidence="7 12" id="KW-0472">Membrane</keyword>
<feature type="transmembrane region" description="Helical" evidence="12">
    <location>
        <begin position="666"/>
        <end position="685"/>
    </location>
</feature>
<dbReference type="GO" id="GO:0050909">
    <property type="term" value="P:sensory perception of taste"/>
    <property type="evidence" value="ECO:0007669"/>
    <property type="project" value="UniProtKB-ARBA"/>
</dbReference>
<evidence type="ECO:0000256" key="6">
    <source>
        <dbReference type="ARBA" id="ARBA00023040"/>
    </source>
</evidence>
<keyword evidence="8 16" id="KW-0675">Receptor</keyword>
<evidence type="ECO:0000256" key="4">
    <source>
        <dbReference type="ARBA" id="ARBA00022729"/>
    </source>
</evidence>
<evidence type="ECO:0000313" key="15">
    <source>
        <dbReference type="Proteomes" id="UP000515129"/>
    </source>
</evidence>
<dbReference type="InterPro" id="IPR017979">
    <property type="entry name" value="GPCR_3_CS"/>
</dbReference>
<feature type="transmembrane region" description="Helical" evidence="12">
    <location>
        <begin position="622"/>
        <end position="645"/>
    </location>
</feature>
<keyword evidence="6" id="KW-0297">G-protein coupled receptor</keyword>
<dbReference type="FunFam" id="3.40.50.2300:FF:000016">
    <property type="entry name" value="Taste 1 receptor member 2"/>
    <property type="match status" value="1"/>
</dbReference>
<dbReference type="FunFam" id="2.10.50.30:FF:000004">
    <property type="entry name" value="Taste receptor type 1 member 3-like protein"/>
    <property type="match status" value="1"/>
</dbReference>
<keyword evidence="9" id="KW-0325">Glycoprotein</keyword>
<feature type="transmembrane region" description="Helical" evidence="12">
    <location>
        <begin position="589"/>
        <end position="610"/>
    </location>
</feature>
<feature type="transmembrane region" description="Helical" evidence="12">
    <location>
        <begin position="771"/>
        <end position="794"/>
    </location>
</feature>
<comment type="similarity">
    <text evidence="11">Belongs to the G-protein coupled receptor 3 family. TAS1R subfamily.</text>
</comment>
<keyword evidence="2" id="KW-1003">Cell membrane</keyword>
<feature type="transmembrane region" description="Helical" evidence="12">
    <location>
        <begin position="555"/>
        <end position="577"/>
    </location>
</feature>
<gene>
    <name evidence="16" type="primary">tas1r1</name>
</gene>
<evidence type="ECO:0000259" key="14">
    <source>
        <dbReference type="PROSITE" id="PS50259"/>
    </source>
</evidence>
<dbReference type="RefSeq" id="XP_026096670.1">
    <property type="nucleotide sequence ID" value="XM_026240885.1"/>
</dbReference>
<dbReference type="AlphaFoldDB" id="A0A6P6MIW2"/>
<dbReference type="InterPro" id="IPR011500">
    <property type="entry name" value="GPCR_3_9-Cys_dom"/>
</dbReference>
<dbReference type="PANTHER" id="PTHR24061:SF3">
    <property type="entry name" value="TASTE RECEPTOR TYPE 1 MEMBER 1"/>
    <property type="match status" value="1"/>
</dbReference>
<keyword evidence="15" id="KW-1185">Reference proteome</keyword>
<dbReference type="Pfam" id="PF07562">
    <property type="entry name" value="NCD3G"/>
    <property type="match status" value="1"/>
</dbReference>
<feature type="transmembrane region" description="Helical" evidence="12">
    <location>
        <begin position="746"/>
        <end position="765"/>
    </location>
</feature>
<protein>
    <submittedName>
        <fullName evidence="16">Taste receptor type 1 member 1</fullName>
    </submittedName>
</protein>
<dbReference type="InterPro" id="IPR038550">
    <property type="entry name" value="GPCR_3_9-Cys_sf"/>
</dbReference>
<evidence type="ECO:0000256" key="13">
    <source>
        <dbReference type="SAM" id="SignalP"/>
    </source>
</evidence>
<dbReference type="OrthoDB" id="5984008at2759"/>
<evidence type="ECO:0000256" key="11">
    <source>
        <dbReference type="ARBA" id="ARBA00038492"/>
    </source>
</evidence>
<dbReference type="Pfam" id="PF01094">
    <property type="entry name" value="ANF_receptor"/>
    <property type="match status" value="1"/>
</dbReference>
<dbReference type="PRINTS" id="PR00248">
    <property type="entry name" value="GPCRMGR"/>
</dbReference>
<dbReference type="SUPFAM" id="SSF53822">
    <property type="entry name" value="Periplasmic binding protein-like I"/>
    <property type="match status" value="1"/>
</dbReference>
<keyword evidence="4 13" id="KW-0732">Signal</keyword>
<evidence type="ECO:0000256" key="5">
    <source>
        <dbReference type="ARBA" id="ARBA00022989"/>
    </source>
</evidence>
<reference evidence="16" key="1">
    <citation type="submission" date="2025-08" db="UniProtKB">
        <authorList>
            <consortium name="RefSeq"/>
        </authorList>
    </citation>
    <scope>IDENTIFICATION</scope>
    <source>
        <strain evidence="16">Wakin</strain>
        <tissue evidence="16">Muscle</tissue>
    </source>
</reference>
<evidence type="ECO:0000256" key="1">
    <source>
        <dbReference type="ARBA" id="ARBA00004651"/>
    </source>
</evidence>
<feature type="domain" description="G-protein coupled receptors family 3 profile" evidence="14">
    <location>
        <begin position="551"/>
        <end position="816"/>
    </location>
</feature>
<keyword evidence="10" id="KW-0807">Transducer</keyword>
<feature type="chain" id="PRO_5027865020" evidence="13">
    <location>
        <begin position="20"/>
        <end position="824"/>
    </location>
</feature>
<dbReference type="Gene3D" id="3.40.50.2300">
    <property type="match status" value="2"/>
</dbReference>
<evidence type="ECO:0000256" key="7">
    <source>
        <dbReference type="ARBA" id="ARBA00023136"/>
    </source>
</evidence>
<evidence type="ECO:0000256" key="8">
    <source>
        <dbReference type="ARBA" id="ARBA00023170"/>
    </source>
</evidence>
<dbReference type="InterPro" id="IPR028082">
    <property type="entry name" value="Peripla_BP_I"/>
</dbReference>
<dbReference type="InterPro" id="IPR000337">
    <property type="entry name" value="GPCR_3"/>
</dbReference>
<keyword evidence="3 12" id="KW-0812">Transmembrane</keyword>
<dbReference type="GO" id="GO:0005886">
    <property type="term" value="C:plasma membrane"/>
    <property type="evidence" value="ECO:0007669"/>
    <property type="project" value="UniProtKB-SubCell"/>
</dbReference>
<accession>A0A6P6MIW2</accession>
<dbReference type="InterPro" id="IPR017978">
    <property type="entry name" value="GPCR_3_C"/>
</dbReference>